<name>A0ABS7QMM4_9ACTN</name>
<dbReference type="RefSeq" id="WP_222973340.1">
    <property type="nucleotide sequence ID" value="NZ_JAINVZ010000001.1"/>
</dbReference>
<dbReference type="EMBL" id="JAINVZ010000001">
    <property type="protein sequence ID" value="MBY8883650.1"/>
    <property type="molecule type" value="Genomic_DNA"/>
</dbReference>
<proteinExistence type="predicted"/>
<sequence>MHQRLLRARRTAVAGAVLVTVAGTVVAGAPAARAATVTHCPTAHSAPLLPTGTGYLFPFIVTSVSACGFVDHGAPYDFTVDTATSTVYGPPGGPYTYTVDNLSLACTAVKVTGDSLLATGCSPG</sequence>
<dbReference type="InterPro" id="IPR006311">
    <property type="entry name" value="TAT_signal"/>
</dbReference>
<keyword evidence="2" id="KW-1185">Reference proteome</keyword>
<evidence type="ECO:0000313" key="2">
    <source>
        <dbReference type="Proteomes" id="UP001198565"/>
    </source>
</evidence>
<organism evidence="1 2">
    <name type="scientific">Streptantibioticus parmotrematis</name>
    <dbReference type="NCBI Taxonomy" id="2873249"/>
    <lineage>
        <taxon>Bacteria</taxon>
        <taxon>Bacillati</taxon>
        <taxon>Actinomycetota</taxon>
        <taxon>Actinomycetes</taxon>
        <taxon>Kitasatosporales</taxon>
        <taxon>Streptomycetaceae</taxon>
        <taxon>Streptantibioticus</taxon>
    </lineage>
</organism>
<evidence type="ECO:0000313" key="1">
    <source>
        <dbReference type="EMBL" id="MBY8883650.1"/>
    </source>
</evidence>
<reference evidence="1 2" key="1">
    <citation type="submission" date="2021-08" db="EMBL/GenBank/DDBJ databases">
        <title>Streptomyces sp. PTM05 isolated from lichen.</title>
        <authorList>
            <person name="Somphong A."/>
            <person name="Phongsopitanun W."/>
            <person name="Tanasupawat S."/>
        </authorList>
    </citation>
    <scope>NUCLEOTIDE SEQUENCE [LARGE SCALE GENOMIC DNA]</scope>
    <source>
        <strain evidence="1 2">Ptm05</strain>
    </source>
</reference>
<accession>A0ABS7QMM4</accession>
<comment type="caution">
    <text evidence="1">The sequence shown here is derived from an EMBL/GenBank/DDBJ whole genome shotgun (WGS) entry which is preliminary data.</text>
</comment>
<gene>
    <name evidence="1" type="ORF">K7472_02155</name>
</gene>
<protein>
    <submittedName>
        <fullName evidence="1">Uncharacterized protein</fullName>
    </submittedName>
</protein>
<dbReference type="PROSITE" id="PS51318">
    <property type="entry name" value="TAT"/>
    <property type="match status" value="1"/>
</dbReference>
<dbReference type="Proteomes" id="UP001198565">
    <property type="component" value="Unassembled WGS sequence"/>
</dbReference>